<dbReference type="AlphaFoldDB" id="A0A2U3LKD2"/>
<feature type="domain" description="Histidine kinase" evidence="13">
    <location>
        <begin position="515"/>
        <end position="771"/>
    </location>
</feature>
<dbReference type="Pfam" id="PF00072">
    <property type="entry name" value="Response_reg"/>
    <property type="match status" value="1"/>
</dbReference>
<feature type="domain" description="Response regulatory" evidence="14">
    <location>
        <begin position="6"/>
        <end position="122"/>
    </location>
</feature>
<dbReference type="SUPFAM" id="SSF55874">
    <property type="entry name" value="ATPase domain of HSP90 chaperone/DNA topoisomerase II/histidine kinase"/>
    <property type="match status" value="1"/>
</dbReference>
<dbReference type="CDD" id="cd00156">
    <property type="entry name" value="REC"/>
    <property type="match status" value="1"/>
</dbReference>
<dbReference type="CDD" id="cd00130">
    <property type="entry name" value="PAS"/>
    <property type="match status" value="3"/>
</dbReference>
<dbReference type="Proteomes" id="UP000238916">
    <property type="component" value="Unassembled WGS sequence"/>
</dbReference>
<evidence type="ECO:0000259" key="15">
    <source>
        <dbReference type="PROSITE" id="PS50112"/>
    </source>
</evidence>
<dbReference type="GO" id="GO:0006355">
    <property type="term" value="P:regulation of DNA-templated transcription"/>
    <property type="evidence" value="ECO:0007669"/>
    <property type="project" value="InterPro"/>
</dbReference>
<protein>
    <recommendedName>
        <fullName evidence="3">Stage 0 sporulation protein A homolog</fullName>
        <ecNumber evidence="2">2.7.13.3</ecNumber>
    </recommendedName>
</protein>
<dbReference type="InterPro" id="IPR013767">
    <property type="entry name" value="PAS_fold"/>
</dbReference>
<dbReference type="InterPro" id="IPR001610">
    <property type="entry name" value="PAC"/>
</dbReference>
<feature type="modified residue" description="4-aspartylphosphate" evidence="11">
    <location>
        <position position="57"/>
    </location>
</feature>
<evidence type="ECO:0000256" key="6">
    <source>
        <dbReference type="ARBA" id="ARBA00022741"/>
    </source>
</evidence>
<dbReference type="Gene3D" id="3.30.450.20">
    <property type="entry name" value="PAS domain"/>
    <property type="match status" value="3"/>
</dbReference>
<dbReference type="InterPro" id="IPR004358">
    <property type="entry name" value="Sig_transdc_His_kin-like_C"/>
</dbReference>
<dbReference type="InterPro" id="IPR000014">
    <property type="entry name" value="PAS"/>
</dbReference>
<keyword evidence="5 17" id="KW-0808">Transferase</keyword>
<evidence type="ECO:0000256" key="11">
    <source>
        <dbReference type="PROSITE-ProRule" id="PRU00169"/>
    </source>
</evidence>
<evidence type="ECO:0000256" key="4">
    <source>
        <dbReference type="ARBA" id="ARBA00022553"/>
    </source>
</evidence>
<evidence type="ECO:0000313" key="17">
    <source>
        <dbReference type="EMBL" id="SPF52373.1"/>
    </source>
</evidence>
<dbReference type="SUPFAM" id="SSF52172">
    <property type="entry name" value="CheY-like"/>
    <property type="match status" value="1"/>
</dbReference>
<dbReference type="SMART" id="SM00448">
    <property type="entry name" value="REC"/>
    <property type="match status" value="1"/>
</dbReference>
<evidence type="ECO:0000256" key="8">
    <source>
        <dbReference type="ARBA" id="ARBA00022840"/>
    </source>
</evidence>
<evidence type="ECO:0000313" key="18">
    <source>
        <dbReference type="Proteomes" id="UP000238916"/>
    </source>
</evidence>
<dbReference type="EMBL" id="OMOF01000519">
    <property type="protein sequence ID" value="SPF52373.1"/>
    <property type="molecule type" value="Genomic_DNA"/>
</dbReference>
<dbReference type="NCBIfam" id="TIGR00229">
    <property type="entry name" value="sensory_box"/>
    <property type="match status" value="3"/>
</dbReference>
<keyword evidence="4 11" id="KW-0597">Phosphoprotein</keyword>
<dbReference type="EC" id="2.7.13.3" evidence="2"/>
<dbReference type="InterPro" id="IPR035965">
    <property type="entry name" value="PAS-like_dom_sf"/>
</dbReference>
<dbReference type="InterPro" id="IPR011006">
    <property type="entry name" value="CheY-like_superfamily"/>
</dbReference>
<evidence type="ECO:0000256" key="7">
    <source>
        <dbReference type="ARBA" id="ARBA00022777"/>
    </source>
</evidence>
<dbReference type="PRINTS" id="PR00344">
    <property type="entry name" value="BCTRLSENSOR"/>
</dbReference>
<dbReference type="PROSITE" id="PS50113">
    <property type="entry name" value="PAC"/>
    <property type="match status" value="2"/>
</dbReference>
<dbReference type="SMART" id="SM00086">
    <property type="entry name" value="PAC"/>
    <property type="match status" value="3"/>
</dbReference>
<dbReference type="SMART" id="SM00091">
    <property type="entry name" value="PAS"/>
    <property type="match status" value="3"/>
</dbReference>
<evidence type="ECO:0000259" key="16">
    <source>
        <dbReference type="PROSITE" id="PS50113"/>
    </source>
</evidence>
<evidence type="ECO:0000256" key="12">
    <source>
        <dbReference type="SAM" id="MobiDB-lite"/>
    </source>
</evidence>
<gene>
    <name evidence="17" type="ORF">SBF1_5660002</name>
</gene>
<dbReference type="InterPro" id="IPR005467">
    <property type="entry name" value="His_kinase_dom"/>
</dbReference>
<evidence type="ECO:0000259" key="13">
    <source>
        <dbReference type="PROSITE" id="PS50109"/>
    </source>
</evidence>
<keyword evidence="9" id="KW-0902">Two-component regulatory system</keyword>
<dbReference type="OrthoDB" id="9809348at2"/>
<evidence type="ECO:0000256" key="9">
    <source>
        <dbReference type="ARBA" id="ARBA00023012"/>
    </source>
</evidence>
<dbReference type="Pfam" id="PF13426">
    <property type="entry name" value="PAS_9"/>
    <property type="match status" value="2"/>
</dbReference>
<proteinExistence type="predicted"/>
<evidence type="ECO:0000259" key="14">
    <source>
        <dbReference type="PROSITE" id="PS50110"/>
    </source>
</evidence>
<name>A0A2U3LKD2_9FIRM</name>
<sequence length="778" mass="87530">MTVKEQVLIIDDSKLYWMFLRKALEVTDIQAEITECYDIASGIAQLKKRSFDCIVLDYLLPDGNGFLVLQEKKNLNITTPVVVFTGQGDEQIAVDMMKAGASDYISKSTLSPERLGQCIKNVIYSNRMEETIKRSAEILKKYQILSDYARDIILFMRPDGQIFEANQSAVSTYGYSYDELTSMNIRAIREQYIDPQIAKELDLASNKGILFETIHYRKDGSSFPVEVNSQGALIGKEHILLSVIRDISKHKQAEEKYRSIFEASKDAIFITSKEGSFLNINLAGLDLFGYSWDELITMKVVAIYAEPSDRLRLIADLERKGFVQDYAITFKKKDGSFVYTLMTANLRITENGEITLQGIIRDITESKLADEALLEAHAQINHLLGSISSILIGVSPNDRINQWNIAAEKIFGINATEALGKYLSECEIKWEWGEVQNQLTLCKESQKAVQLEDLHYYRTDGRDGLLSLHINPIEDTSGKYWGYVLLGIDITEQKKIEAQLMLSQKMESIGQLAAGIAHEINTPMQYIGDNTIFLNDAFRNILETLKNFESIAKDEKSNEFPLSLNELKDIAKEIDLDYLGVEIPKAIEQSLEGINRVRKLISAMKEFSHPGKQGKSFSNINKAIEGTAIISKNEWKYVADLETQFDPNLPLVYCVIDQINQVVLNMIINSSHAIKELVDNGTISRGRIKIQTEYKEPKICITFSDTGKGIPRSIIHKIFDHFFTTKEVGKGTGQGLAIAHDIIVNKHHGSIEVNSEEGRGTSFTVTLPVESEESSGVN</sequence>
<dbReference type="SUPFAM" id="SSF55785">
    <property type="entry name" value="PYP-like sensor domain (PAS domain)"/>
    <property type="match status" value="3"/>
</dbReference>
<organism evidence="17 18">
    <name type="scientific">Candidatus Desulfosporosinus infrequens</name>
    <dbReference type="NCBI Taxonomy" id="2043169"/>
    <lineage>
        <taxon>Bacteria</taxon>
        <taxon>Bacillati</taxon>
        <taxon>Bacillota</taxon>
        <taxon>Clostridia</taxon>
        <taxon>Eubacteriales</taxon>
        <taxon>Desulfitobacteriaceae</taxon>
        <taxon>Desulfosporosinus</taxon>
    </lineage>
</organism>
<evidence type="ECO:0000256" key="10">
    <source>
        <dbReference type="ARBA" id="ARBA00024867"/>
    </source>
</evidence>
<dbReference type="SMART" id="SM00387">
    <property type="entry name" value="HATPase_c"/>
    <property type="match status" value="1"/>
</dbReference>
<dbReference type="GO" id="GO:0004673">
    <property type="term" value="F:protein histidine kinase activity"/>
    <property type="evidence" value="ECO:0007669"/>
    <property type="project" value="UniProtKB-EC"/>
</dbReference>
<dbReference type="PROSITE" id="PS50112">
    <property type="entry name" value="PAS"/>
    <property type="match status" value="2"/>
</dbReference>
<keyword evidence="7 17" id="KW-0418">Kinase</keyword>
<evidence type="ECO:0000256" key="5">
    <source>
        <dbReference type="ARBA" id="ARBA00022679"/>
    </source>
</evidence>
<keyword evidence="8" id="KW-0067">ATP-binding</keyword>
<feature type="domain" description="PAS" evidence="15">
    <location>
        <begin position="253"/>
        <end position="319"/>
    </location>
</feature>
<dbReference type="InterPro" id="IPR000700">
    <property type="entry name" value="PAS-assoc_C"/>
</dbReference>
<comment type="catalytic activity">
    <reaction evidence="1">
        <text>ATP + protein L-histidine = ADP + protein N-phospho-L-histidine.</text>
        <dbReference type="EC" id="2.7.13.3"/>
    </reaction>
</comment>
<dbReference type="PANTHER" id="PTHR43065:SF46">
    <property type="entry name" value="C4-DICARBOXYLATE TRANSPORT SENSOR PROTEIN DCTB"/>
    <property type="match status" value="1"/>
</dbReference>
<feature type="domain" description="PAC" evidence="16">
    <location>
        <begin position="324"/>
        <end position="375"/>
    </location>
</feature>
<dbReference type="Gene3D" id="3.40.50.2300">
    <property type="match status" value="1"/>
</dbReference>
<evidence type="ECO:0000256" key="3">
    <source>
        <dbReference type="ARBA" id="ARBA00018672"/>
    </source>
</evidence>
<dbReference type="PROSITE" id="PS50110">
    <property type="entry name" value="RESPONSE_REGULATORY"/>
    <property type="match status" value="1"/>
</dbReference>
<dbReference type="InterPro" id="IPR036890">
    <property type="entry name" value="HATPase_C_sf"/>
</dbReference>
<dbReference type="Pfam" id="PF02518">
    <property type="entry name" value="HATPase_c"/>
    <property type="match status" value="1"/>
</dbReference>
<dbReference type="GO" id="GO:0000160">
    <property type="term" value="P:phosphorelay signal transduction system"/>
    <property type="evidence" value="ECO:0007669"/>
    <property type="project" value="UniProtKB-KW"/>
</dbReference>
<feature type="domain" description="PAC" evidence="16">
    <location>
        <begin position="450"/>
        <end position="502"/>
    </location>
</feature>
<evidence type="ECO:0000256" key="2">
    <source>
        <dbReference type="ARBA" id="ARBA00012438"/>
    </source>
</evidence>
<feature type="domain" description="PAS" evidence="15">
    <location>
        <begin position="376"/>
        <end position="421"/>
    </location>
</feature>
<dbReference type="Gene3D" id="1.10.287.130">
    <property type="match status" value="1"/>
</dbReference>
<dbReference type="Pfam" id="PF00989">
    <property type="entry name" value="PAS"/>
    <property type="match status" value="1"/>
</dbReference>
<dbReference type="Gene3D" id="3.30.565.10">
    <property type="entry name" value="Histidine kinase-like ATPase, C-terminal domain"/>
    <property type="match status" value="1"/>
</dbReference>
<comment type="function">
    <text evidence="10">May play the central regulatory role in sporulation. It may be an element of the effector pathway responsible for the activation of sporulation genes in response to nutritional stress. Spo0A may act in concert with spo0H (a sigma factor) to control the expression of some genes that are critical to the sporulation process.</text>
</comment>
<dbReference type="GO" id="GO:0005524">
    <property type="term" value="F:ATP binding"/>
    <property type="evidence" value="ECO:0007669"/>
    <property type="project" value="UniProtKB-KW"/>
</dbReference>
<evidence type="ECO:0000256" key="1">
    <source>
        <dbReference type="ARBA" id="ARBA00000085"/>
    </source>
</evidence>
<dbReference type="PANTHER" id="PTHR43065">
    <property type="entry name" value="SENSOR HISTIDINE KINASE"/>
    <property type="match status" value="1"/>
</dbReference>
<dbReference type="PROSITE" id="PS50109">
    <property type="entry name" value="HIS_KIN"/>
    <property type="match status" value="1"/>
</dbReference>
<dbReference type="InterPro" id="IPR003594">
    <property type="entry name" value="HATPase_dom"/>
</dbReference>
<feature type="region of interest" description="Disordered" evidence="12">
    <location>
        <begin position="757"/>
        <end position="778"/>
    </location>
</feature>
<dbReference type="InterPro" id="IPR001789">
    <property type="entry name" value="Sig_transdc_resp-reg_receiver"/>
</dbReference>
<accession>A0A2U3LKD2</accession>
<reference evidence="18" key="1">
    <citation type="submission" date="2018-02" db="EMBL/GenBank/DDBJ databases">
        <authorList>
            <person name="Hausmann B."/>
        </authorList>
    </citation>
    <scope>NUCLEOTIDE SEQUENCE [LARGE SCALE GENOMIC DNA]</scope>
    <source>
        <strain evidence="18">Peat soil MAG SbF1</strain>
    </source>
</reference>
<keyword evidence="6" id="KW-0547">Nucleotide-binding</keyword>